<dbReference type="AlphaFoldDB" id="A0A944DND7"/>
<comment type="caution">
    <text evidence="1">The sequence shown here is derived from an EMBL/GenBank/DDBJ whole genome shotgun (WGS) entry which is preliminary data.</text>
</comment>
<dbReference type="RefSeq" id="WP_214361560.1">
    <property type="nucleotide sequence ID" value="NZ_JAEKFT010000011.1"/>
</dbReference>
<protein>
    <recommendedName>
        <fullName evidence="3">Homocitrate synthase</fullName>
    </recommendedName>
</protein>
<sequence length="446" mass="48460">MSPSPSTLQRARQILDEAHGKLDRLRRIEPYLIDLSLRENPVGARIGQTLADKLAILPRLREFGFRNILLGTLDYSMPDELEVDDDFMIHLRDTGADLRGCFAFTDIGIAAPDGSFTPSPSQLKLRDYGVPNTLHEIYLSQAGREGLYDLDTLRRSVTASVAWLNANIRGDDGAPPRILINIVDGCDAFAEDPDTTCAMLALLAELPIEGVSMEDDRGTYLPFQVGAYVAVARSLLPPPLKLLVHLHAGGGFENASVIEALLNGADGAWGGLPKRAAIIGHASLGELIANLVRVGNPHMQGYRLDQLLPLATGLQVLDENEAVPDDLPILGRNAYRLPLSFFRQTAERFMDLVPEAIGGTYRYRVCPVVSDAAVIAGRLAEVTGRPAEGFPEAVLTQMIRLMRRELRQGLRIAYDEPDALLALHARAIASLREAAPPSSAAEDAAP</sequence>
<dbReference type="Gene3D" id="3.20.20.70">
    <property type="entry name" value="Aldolase class I"/>
    <property type="match status" value="1"/>
</dbReference>
<evidence type="ECO:0000313" key="1">
    <source>
        <dbReference type="EMBL" id="MBT0961804.1"/>
    </source>
</evidence>
<dbReference type="EMBL" id="JAEKFT010000011">
    <property type="protein sequence ID" value="MBT0961804.1"/>
    <property type="molecule type" value="Genomic_DNA"/>
</dbReference>
<evidence type="ECO:0000313" key="2">
    <source>
        <dbReference type="Proteomes" id="UP000694660"/>
    </source>
</evidence>
<name>A0A944DND7_DENI1</name>
<dbReference type="SUPFAM" id="SSF51569">
    <property type="entry name" value="Aldolase"/>
    <property type="match status" value="1"/>
</dbReference>
<keyword evidence="2" id="KW-1185">Reference proteome</keyword>
<dbReference type="Proteomes" id="UP000694660">
    <property type="component" value="Unassembled WGS sequence"/>
</dbReference>
<dbReference type="InterPro" id="IPR013785">
    <property type="entry name" value="Aldolase_TIM"/>
</dbReference>
<proteinExistence type="predicted"/>
<organism evidence="1 2">
    <name type="scientific">Denitromonas iodatirespirans</name>
    <dbReference type="NCBI Taxonomy" id="2795389"/>
    <lineage>
        <taxon>Bacteria</taxon>
        <taxon>Pseudomonadati</taxon>
        <taxon>Pseudomonadota</taxon>
        <taxon>Betaproteobacteria</taxon>
        <taxon>Rhodocyclales</taxon>
        <taxon>Zoogloeaceae</taxon>
        <taxon>Denitromonas</taxon>
    </lineage>
</organism>
<gene>
    <name evidence="1" type="ORF">I8J34_11540</name>
</gene>
<accession>A0A944DND7</accession>
<reference evidence="2" key="1">
    <citation type="journal article" date="2022" name="ISME J.">
        <title>Genetic and phylogenetic analysis of dissimilatory iodate-reducing bacteria identifies potential niches across the world's oceans.</title>
        <authorList>
            <person name="Reyes-Umana V."/>
            <person name="Henning Z."/>
            <person name="Lee K."/>
            <person name="Barnum T.P."/>
            <person name="Coates J.D."/>
        </authorList>
    </citation>
    <scope>NUCLEOTIDE SEQUENCE [LARGE SCALE GENOMIC DNA]</scope>
    <source>
        <strain evidence="2">IR12</strain>
    </source>
</reference>
<evidence type="ECO:0008006" key="3">
    <source>
        <dbReference type="Google" id="ProtNLM"/>
    </source>
</evidence>